<name>A0A397S2Q1_9GLOM</name>
<organism evidence="2 3">
    <name type="scientific">Glomus cerebriforme</name>
    <dbReference type="NCBI Taxonomy" id="658196"/>
    <lineage>
        <taxon>Eukaryota</taxon>
        <taxon>Fungi</taxon>
        <taxon>Fungi incertae sedis</taxon>
        <taxon>Mucoromycota</taxon>
        <taxon>Glomeromycotina</taxon>
        <taxon>Glomeromycetes</taxon>
        <taxon>Glomerales</taxon>
        <taxon>Glomeraceae</taxon>
        <taxon>Glomus</taxon>
    </lineage>
</organism>
<comment type="caution">
    <text evidence="2">The sequence shown here is derived from an EMBL/GenBank/DDBJ whole genome shotgun (WGS) entry which is preliminary data.</text>
</comment>
<proteinExistence type="predicted"/>
<keyword evidence="3" id="KW-1185">Reference proteome</keyword>
<feature type="region of interest" description="Disordered" evidence="1">
    <location>
        <begin position="46"/>
        <end position="65"/>
    </location>
</feature>
<accession>A0A397S2Q1</accession>
<dbReference type="EMBL" id="QKYT01001573">
    <property type="protein sequence ID" value="RIA79086.1"/>
    <property type="molecule type" value="Genomic_DNA"/>
</dbReference>
<dbReference type="Proteomes" id="UP000265703">
    <property type="component" value="Unassembled WGS sequence"/>
</dbReference>
<evidence type="ECO:0000313" key="2">
    <source>
        <dbReference type="EMBL" id="RIA79086.1"/>
    </source>
</evidence>
<protein>
    <submittedName>
        <fullName evidence="2">Uncharacterized protein</fullName>
    </submittedName>
</protein>
<gene>
    <name evidence="2" type="ORF">C1645_841557</name>
</gene>
<sequence>MYNKLVAKNKCQYIEVDYNQGLDDTKKSNELFFLLKKLIEDKKKANKKKAMSKKKQENLNQKCSLSRSSYDERRVRRNKNDEIENVCYFALV</sequence>
<evidence type="ECO:0000313" key="3">
    <source>
        <dbReference type="Proteomes" id="UP000265703"/>
    </source>
</evidence>
<evidence type="ECO:0000256" key="1">
    <source>
        <dbReference type="SAM" id="MobiDB-lite"/>
    </source>
</evidence>
<reference evidence="2 3" key="1">
    <citation type="submission" date="2018-06" db="EMBL/GenBank/DDBJ databases">
        <title>Comparative genomics reveals the genomic features of Rhizophagus irregularis, R. cerebriforme, R. diaphanum and Gigaspora rosea, and their symbiotic lifestyle signature.</title>
        <authorList>
            <person name="Morin E."/>
            <person name="San Clemente H."/>
            <person name="Chen E.C.H."/>
            <person name="De La Providencia I."/>
            <person name="Hainaut M."/>
            <person name="Kuo A."/>
            <person name="Kohler A."/>
            <person name="Murat C."/>
            <person name="Tang N."/>
            <person name="Roy S."/>
            <person name="Loubradou J."/>
            <person name="Henrissat B."/>
            <person name="Grigoriev I.V."/>
            <person name="Corradi N."/>
            <person name="Roux C."/>
            <person name="Martin F.M."/>
        </authorList>
    </citation>
    <scope>NUCLEOTIDE SEQUENCE [LARGE SCALE GENOMIC DNA]</scope>
    <source>
        <strain evidence="2 3">DAOM 227022</strain>
    </source>
</reference>
<dbReference type="AlphaFoldDB" id="A0A397S2Q1"/>